<dbReference type="RefSeq" id="WP_106130878.1">
    <property type="nucleotide sequence ID" value="NZ_PVZG01000028.1"/>
</dbReference>
<evidence type="ECO:0000256" key="1">
    <source>
        <dbReference type="SAM" id="Phobius"/>
    </source>
</evidence>
<comment type="caution">
    <text evidence="3">The sequence shown here is derived from an EMBL/GenBank/DDBJ whole genome shotgun (WGS) entry which is preliminary data.</text>
</comment>
<feature type="transmembrane region" description="Helical" evidence="1">
    <location>
        <begin position="12"/>
        <end position="36"/>
    </location>
</feature>
<reference evidence="3 4" key="1">
    <citation type="submission" date="2018-03" db="EMBL/GenBank/DDBJ databases">
        <title>Genomic Encyclopedia of Archaeal and Bacterial Type Strains, Phase II (KMG-II): from individual species to whole genera.</title>
        <authorList>
            <person name="Goeker M."/>
        </authorList>
    </citation>
    <scope>NUCLEOTIDE SEQUENCE [LARGE SCALE GENOMIC DNA]</scope>
    <source>
        <strain evidence="3 4">DSM 45348</strain>
    </source>
</reference>
<accession>A0A2T0RFD1</accession>
<evidence type="ECO:0000313" key="3">
    <source>
        <dbReference type="EMBL" id="PRY19810.1"/>
    </source>
</evidence>
<keyword evidence="1" id="KW-0812">Transmembrane</keyword>
<proteinExistence type="predicted"/>
<dbReference type="PANTHER" id="PTHR30388:SF6">
    <property type="entry name" value="XANTHINE DEHYDROGENASE SUBUNIT A-RELATED"/>
    <property type="match status" value="1"/>
</dbReference>
<dbReference type="AlphaFoldDB" id="A0A2T0RFD1"/>
<name>A0A2T0RFD1_9ACTN</name>
<dbReference type="Pfam" id="PF02625">
    <property type="entry name" value="XdhC_CoxI"/>
    <property type="match status" value="1"/>
</dbReference>
<keyword evidence="1" id="KW-1133">Transmembrane helix</keyword>
<protein>
    <submittedName>
        <fullName evidence="3">XdhC/CoxI family protein</fullName>
    </submittedName>
</protein>
<dbReference type="InterPro" id="IPR003777">
    <property type="entry name" value="XdhC_CoxI"/>
</dbReference>
<dbReference type="Proteomes" id="UP000239209">
    <property type="component" value="Unassembled WGS sequence"/>
</dbReference>
<sequence length="143" mass="14291">MTAPPAIGEDEAILAAAAAESGGALATVLAVTGSAYRRAGSRMLVLPDGSTVGGVSGGCLEADVVDEALAVSRSGEPRILRFDTTDPGDVVMGYGSGCAGIIDVLVEPRGPLAADLSLAALAAARTTRRPGLRTGPRRRSMSA</sequence>
<gene>
    <name evidence="3" type="ORF">CLV70_12823</name>
</gene>
<dbReference type="EMBL" id="PVZG01000028">
    <property type="protein sequence ID" value="PRY19810.1"/>
    <property type="molecule type" value="Genomic_DNA"/>
</dbReference>
<evidence type="ECO:0000259" key="2">
    <source>
        <dbReference type="Pfam" id="PF02625"/>
    </source>
</evidence>
<dbReference type="OrthoDB" id="9815497at2"/>
<dbReference type="PANTHER" id="PTHR30388">
    <property type="entry name" value="ALDEHYDE OXIDOREDUCTASE MOLYBDENUM COFACTOR ASSEMBLY PROTEIN"/>
    <property type="match status" value="1"/>
</dbReference>
<feature type="domain" description="XdhC- CoxI" evidence="2">
    <location>
        <begin position="18"/>
        <end position="83"/>
    </location>
</feature>
<keyword evidence="1" id="KW-0472">Membrane</keyword>
<dbReference type="InterPro" id="IPR052698">
    <property type="entry name" value="MoCofactor_Util/Proc"/>
</dbReference>
<keyword evidence="4" id="KW-1185">Reference proteome</keyword>
<organism evidence="3 4">
    <name type="scientific">Pseudosporangium ferrugineum</name>
    <dbReference type="NCBI Taxonomy" id="439699"/>
    <lineage>
        <taxon>Bacteria</taxon>
        <taxon>Bacillati</taxon>
        <taxon>Actinomycetota</taxon>
        <taxon>Actinomycetes</taxon>
        <taxon>Micromonosporales</taxon>
        <taxon>Micromonosporaceae</taxon>
        <taxon>Pseudosporangium</taxon>
    </lineage>
</organism>
<evidence type="ECO:0000313" key="4">
    <source>
        <dbReference type="Proteomes" id="UP000239209"/>
    </source>
</evidence>